<evidence type="ECO:0000313" key="2">
    <source>
        <dbReference type="EMBL" id="AUB41062.1"/>
    </source>
</evidence>
<sequence>MVSASLPVHHRGDEEEQRKQGAGGRGQGAGEAGEAGGE</sequence>
<accession>A0A2K8T047</accession>
<evidence type="ECO:0000256" key="1">
    <source>
        <dbReference type="SAM" id="MobiDB-lite"/>
    </source>
</evidence>
<gene>
    <name evidence="2" type="ORF">COO91_07100</name>
</gene>
<dbReference type="KEGG" id="nfl:COO91_07100"/>
<dbReference type="EMBL" id="CP024785">
    <property type="protein sequence ID" value="AUB41062.1"/>
    <property type="molecule type" value="Genomic_DNA"/>
</dbReference>
<keyword evidence="3" id="KW-1185">Reference proteome</keyword>
<name>A0A2K8T047_9NOSO</name>
<proteinExistence type="predicted"/>
<protein>
    <submittedName>
        <fullName evidence="2">Uncharacterized protein</fullName>
    </submittedName>
</protein>
<feature type="compositionally biased region" description="Gly residues" evidence="1">
    <location>
        <begin position="21"/>
        <end position="38"/>
    </location>
</feature>
<feature type="compositionally biased region" description="Basic and acidic residues" evidence="1">
    <location>
        <begin position="10"/>
        <end position="19"/>
    </location>
</feature>
<organism evidence="2 3">
    <name type="scientific">Nostoc flagelliforme CCNUN1</name>
    <dbReference type="NCBI Taxonomy" id="2038116"/>
    <lineage>
        <taxon>Bacteria</taxon>
        <taxon>Bacillati</taxon>
        <taxon>Cyanobacteriota</taxon>
        <taxon>Cyanophyceae</taxon>
        <taxon>Nostocales</taxon>
        <taxon>Nostocaceae</taxon>
        <taxon>Nostoc</taxon>
    </lineage>
</organism>
<feature type="region of interest" description="Disordered" evidence="1">
    <location>
        <begin position="1"/>
        <end position="38"/>
    </location>
</feature>
<dbReference type="Proteomes" id="UP000232003">
    <property type="component" value="Chromosome"/>
</dbReference>
<reference evidence="2 3" key="1">
    <citation type="submission" date="2017-11" db="EMBL/GenBank/DDBJ databases">
        <title>Complete genome of a free-living desiccation-tolerant cyanobacterium and its photosynthetic adaptation to extreme terrestrial habitat.</title>
        <authorList>
            <person name="Shang J."/>
        </authorList>
    </citation>
    <scope>NUCLEOTIDE SEQUENCE [LARGE SCALE GENOMIC DNA]</scope>
    <source>
        <strain evidence="2 3">CCNUN1</strain>
    </source>
</reference>
<evidence type="ECO:0000313" key="3">
    <source>
        <dbReference type="Proteomes" id="UP000232003"/>
    </source>
</evidence>
<dbReference type="AlphaFoldDB" id="A0A2K8T047"/>